<dbReference type="SUPFAM" id="SSF52540">
    <property type="entry name" value="P-loop containing nucleoside triphosphate hydrolases"/>
    <property type="match status" value="1"/>
</dbReference>
<evidence type="ECO:0000256" key="2">
    <source>
        <dbReference type="SAM" id="MobiDB-lite"/>
    </source>
</evidence>
<evidence type="ECO:0000313" key="5">
    <source>
        <dbReference type="Proteomes" id="UP000530660"/>
    </source>
</evidence>
<dbReference type="EMBL" id="VWRR01000017">
    <property type="protein sequence ID" value="KAF6000804.1"/>
    <property type="molecule type" value="Genomic_DNA"/>
</dbReference>
<accession>A0A7J7IDN3</accession>
<protein>
    <submittedName>
        <fullName evidence="4">Structural maintenance of chromosomes protein 2</fullName>
    </submittedName>
</protein>
<feature type="domain" description="RecF/RecN/SMC N-terminal" evidence="3">
    <location>
        <begin position="135"/>
        <end position="334"/>
    </location>
</feature>
<dbReference type="PANTHER" id="PTHR43977">
    <property type="entry name" value="STRUCTURAL MAINTENANCE OF CHROMOSOMES PROTEIN 3"/>
    <property type="match status" value="1"/>
</dbReference>
<dbReference type="Gene3D" id="3.40.50.300">
    <property type="entry name" value="P-loop containing nucleotide triphosphate hydrolases"/>
    <property type="match status" value="1"/>
</dbReference>
<evidence type="ECO:0000259" key="3">
    <source>
        <dbReference type="Pfam" id="PF02463"/>
    </source>
</evidence>
<dbReference type="InterPro" id="IPR027417">
    <property type="entry name" value="P-loop_NTPase"/>
</dbReference>
<dbReference type="InterPro" id="IPR003395">
    <property type="entry name" value="RecF/RecN/SMC_N"/>
</dbReference>
<feature type="coiled-coil region" evidence="1">
    <location>
        <begin position="93"/>
        <end position="181"/>
    </location>
</feature>
<sequence length="404" mass="45226">MESAQSELADTAKRLEQCERTMAQLETDIQRSGRRLEQELEPAHRSAQEQLQQLRETLLVEAQEQAHRMERMGALGNRMESLALEIKRRQLRLADLGEALTHGRREVARLEAEHPSLSRSAGDVSVVDAEEITRAQQQLARLSSENQSLGRRINRRALSLFEKSEQEYQDLMNKKRIIENDKQKIYAAIRGLDEKKRLALEATWHRVNQDLSAIFSTLLPGADARLDRLAGSQSMLDGLELRVAMGNTWKDSLAELSGGQRSLVALSLVLAMLKFKPAPMYILDEIDAALDLSHTQNVGQVIRRSFRDSQFIIVSLKPALFEHANVVFRTKLVQGASTVTRAALSQRDQAPTSPSLLRVSNATDRATTRSKVLVCRAPTAAHDDTMPEEEDTKATQAPSPALVR</sequence>
<keyword evidence="5" id="KW-1185">Reference proteome</keyword>
<name>A0A7J7IDN3_9RHOD</name>
<proteinExistence type="predicted"/>
<dbReference type="Proteomes" id="UP000530660">
    <property type="component" value="Unassembled WGS sequence"/>
</dbReference>
<keyword evidence="1" id="KW-0175">Coiled coil</keyword>
<dbReference type="OrthoDB" id="10255539at2759"/>
<dbReference type="AlphaFoldDB" id="A0A7J7IDN3"/>
<feature type="region of interest" description="Disordered" evidence="2">
    <location>
        <begin position="379"/>
        <end position="404"/>
    </location>
</feature>
<evidence type="ECO:0000256" key="1">
    <source>
        <dbReference type="SAM" id="Coils"/>
    </source>
</evidence>
<gene>
    <name evidence="4" type="primary">SMC2_2</name>
    <name evidence="4" type="ORF">F1559_000523</name>
</gene>
<organism evidence="4 5">
    <name type="scientific">Cyanidiococcus yangmingshanensis</name>
    <dbReference type="NCBI Taxonomy" id="2690220"/>
    <lineage>
        <taxon>Eukaryota</taxon>
        <taxon>Rhodophyta</taxon>
        <taxon>Bangiophyceae</taxon>
        <taxon>Cyanidiales</taxon>
        <taxon>Cyanidiaceae</taxon>
        <taxon>Cyanidiococcus</taxon>
    </lineage>
</organism>
<feature type="coiled-coil region" evidence="1">
    <location>
        <begin position="1"/>
        <end position="64"/>
    </location>
</feature>
<reference evidence="4 5" key="1">
    <citation type="journal article" date="2020" name="J. Phycol.">
        <title>Comparative genome analysis reveals Cyanidiococcus gen. nov., a new extremophilic red algal genus sister to Cyanidioschyzon (Cyanidioschyzonaceae, Rhodophyta).</title>
        <authorList>
            <person name="Liu S.-L."/>
            <person name="Chiang Y.-R."/>
            <person name="Yoon H.S."/>
            <person name="Fu H.-Y."/>
        </authorList>
    </citation>
    <scope>NUCLEOTIDE SEQUENCE [LARGE SCALE GENOMIC DNA]</scope>
    <source>
        <strain evidence="4 5">THAL066</strain>
    </source>
</reference>
<dbReference type="Pfam" id="PF02463">
    <property type="entry name" value="SMC_N"/>
    <property type="match status" value="1"/>
</dbReference>
<evidence type="ECO:0000313" key="4">
    <source>
        <dbReference type="EMBL" id="KAF6000804.1"/>
    </source>
</evidence>
<comment type="caution">
    <text evidence="4">The sequence shown here is derived from an EMBL/GenBank/DDBJ whole genome shotgun (WGS) entry which is preliminary data.</text>
</comment>